<organism evidence="1 2">
    <name type="scientific">Arachis hypogaea</name>
    <name type="common">Peanut</name>
    <dbReference type="NCBI Taxonomy" id="3818"/>
    <lineage>
        <taxon>Eukaryota</taxon>
        <taxon>Viridiplantae</taxon>
        <taxon>Streptophyta</taxon>
        <taxon>Embryophyta</taxon>
        <taxon>Tracheophyta</taxon>
        <taxon>Spermatophyta</taxon>
        <taxon>Magnoliopsida</taxon>
        <taxon>eudicotyledons</taxon>
        <taxon>Gunneridae</taxon>
        <taxon>Pentapetalae</taxon>
        <taxon>rosids</taxon>
        <taxon>fabids</taxon>
        <taxon>Fabales</taxon>
        <taxon>Fabaceae</taxon>
        <taxon>Papilionoideae</taxon>
        <taxon>50 kb inversion clade</taxon>
        <taxon>dalbergioids sensu lato</taxon>
        <taxon>Dalbergieae</taxon>
        <taxon>Pterocarpus clade</taxon>
        <taxon>Arachis</taxon>
    </lineage>
</organism>
<sequence length="270" mass="30892">MHFVLQSSTALDKELCTCDHFLSSQHEFVHAFTVVLIFVFRANFCKLFQFLKHNCNNRLLSIQFTCIAHLSHMMTRKGKEKANPLARSLPTPLSTLPDTFINAEAQEQYKKVENKPFHYEQKLNLLEKYADQDGYPTIFLRGVTLDTFDTTLEAILDILHIPPAHDAYTQTVKDLLSGKLSLDVILKKNGTPDARWEYSKGETAVPQSITCTGLNPEVRIWQQIIADYILLSTHATHIRVRVAVLLWAILEGKRISVLPLIRDSMWKVTQ</sequence>
<dbReference type="Proteomes" id="UP000289738">
    <property type="component" value="Chromosome A04"/>
</dbReference>
<reference evidence="1 2" key="1">
    <citation type="submission" date="2019-01" db="EMBL/GenBank/DDBJ databases">
        <title>Sequencing of cultivated peanut Arachis hypogaea provides insights into genome evolution and oil improvement.</title>
        <authorList>
            <person name="Chen X."/>
        </authorList>
    </citation>
    <scope>NUCLEOTIDE SEQUENCE [LARGE SCALE GENOMIC DNA]</scope>
    <source>
        <strain evidence="2">cv. Fuhuasheng</strain>
        <tissue evidence="1">Leaves</tissue>
    </source>
</reference>
<name>A0A445DH49_ARAHY</name>
<dbReference type="AlphaFoldDB" id="A0A445DH49"/>
<protein>
    <submittedName>
        <fullName evidence="1">Uncharacterized protein</fullName>
    </submittedName>
</protein>
<gene>
    <name evidence="1" type="ORF">Ahy_A04g020113</name>
</gene>
<evidence type="ECO:0000313" key="1">
    <source>
        <dbReference type="EMBL" id="RYR62480.1"/>
    </source>
</evidence>
<proteinExistence type="predicted"/>
<evidence type="ECO:0000313" key="2">
    <source>
        <dbReference type="Proteomes" id="UP000289738"/>
    </source>
</evidence>
<accession>A0A445DH49</accession>
<comment type="caution">
    <text evidence="1">The sequence shown here is derived from an EMBL/GenBank/DDBJ whole genome shotgun (WGS) entry which is preliminary data.</text>
</comment>
<keyword evidence="2" id="KW-1185">Reference proteome</keyword>
<dbReference type="EMBL" id="SDMP01000004">
    <property type="protein sequence ID" value="RYR62480.1"/>
    <property type="molecule type" value="Genomic_DNA"/>
</dbReference>